<feature type="active site" description="Nucleophile" evidence="3">
    <location>
        <position position="426"/>
    </location>
</feature>
<reference evidence="8" key="1">
    <citation type="submission" date="2016-10" db="EMBL/GenBank/DDBJ databases">
        <authorList>
            <person name="Varghese N."/>
            <person name="Submissions S."/>
        </authorList>
    </citation>
    <scope>NUCLEOTIDE SEQUENCE [LARGE SCALE GENOMIC DNA]</scope>
    <source>
        <strain evidence="8">DSM 21772</strain>
    </source>
</reference>
<dbReference type="Pfam" id="PF02274">
    <property type="entry name" value="ADI"/>
    <property type="match status" value="1"/>
</dbReference>
<dbReference type="GO" id="GO:0006525">
    <property type="term" value="P:arginine metabolic process"/>
    <property type="evidence" value="ECO:0007669"/>
    <property type="project" value="TreeGrafter"/>
</dbReference>
<dbReference type="EMBL" id="LT629742">
    <property type="protein sequence ID" value="SDS22317.1"/>
    <property type="molecule type" value="Genomic_DNA"/>
</dbReference>
<feature type="compositionally biased region" description="Pro residues" evidence="5">
    <location>
        <begin position="12"/>
        <end position="26"/>
    </location>
</feature>
<gene>
    <name evidence="7" type="ORF">SAMN04489834_1083</name>
</gene>
<feature type="binding site" evidence="4">
    <location>
        <position position="264"/>
    </location>
    <ligand>
        <name>substrate</name>
    </ligand>
</feature>
<protein>
    <submittedName>
        <fullName evidence="7">Dimethylargininase</fullName>
    </submittedName>
</protein>
<keyword evidence="2" id="KW-0378">Hydrolase</keyword>
<dbReference type="RefSeq" id="WP_083363131.1">
    <property type="nucleotide sequence ID" value="NZ_LT629742.1"/>
</dbReference>
<dbReference type="GO" id="GO:0016403">
    <property type="term" value="F:dimethylargininase activity"/>
    <property type="evidence" value="ECO:0007669"/>
    <property type="project" value="TreeGrafter"/>
</dbReference>
<dbReference type="SUPFAM" id="SSF55909">
    <property type="entry name" value="Pentein"/>
    <property type="match status" value="1"/>
</dbReference>
<dbReference type="Gene3D" id="3.75.10.10">
    <property type="entry name" value="L-arginine/glycine Amidinotransferase, Chain A"/>
    <property type="match status" value="1"/>
</dbReference>
<dbReference type="STRING" id="412690.SAMN04489834_1083"/>
<keyword evidence="6" id="KW-0472">Membrane</keyword>
<feature type="transmembrane region" description="Helical" evidence="6">
    <location>
        <begin position="71"/>
        <end position="92"/>
    </location>
</feature>
<feature type="binding site" evidence="4">
    <location>
        <position position="197"/>
    </location>
    <ligand>
        <name>substrate</name>
    </ligand>
</feature>
<dbReference type="AlphaFoldDB" id="A0A1H1QG95"/>
<name>A0A1H1QG95_9MICO</name>
<feature type="active site" description="Proton donor" evidence="3">
    <location>
        <position position="341"/>
    </location>
</feature>
<feature type="binding site" evidence="4">
    <location>
        <position position="420"/>
    </location>
    <ligand>
        <name>substrate</name>
    </ligand>
</feature>
<dbReference type="PANTHER" id="PTHR12737:SF9">
    <property type="entry name" value="DIMETHYLARGININASE"/>
    <property type="match status" value="1"/>
</dbReference>
<accession>A0A1H1QG95</accession>
<dbReference type="InterPro" id="IPR033199">
    <property type="entry name" value="DDAH-like"/>
</dbReference>
<evidence type="ECO:0000256" key="6">
    <source>
        <dbReference type="SAM" id="Phobius"/>
    </source>
</evidence>
<evidence type="ECO:0000256" key="3">
    <source>
        <dbReference type="PIRSR" id="PIRSR633199-1"/>
    </source>
</evidence>
<dbReference type="GO" id="GO:0016597">
    <property type="term" value="F:amino acid binding"/>
    <property type="evidence" value="ECO:0007669"/>
    <property type="project" value="TreeGrafter"/>
</dbReference>
<feature type="binding site" evidence="4">
    <location>
        <position position="239"/>
    </location>
    <ligand>
        <name>substrate</name>
    </ligand>
</feature>
<evidence type="ECO:0000313" key="8">
    <source>
        <dbReference type="Proteomes" id="UP000181956"/>
    </source>
</evidence>
<dbReference type="GO" id="GO:0045429">
    <property type="term" value="P:positive regulation of nitric oxide biosynthetic process"/>
    <property type="evidence" value="ECO:0007669"/>
    <property type="project" value="TreeGrafter"/>
</dbReference>
<proteinExistence type="inferred from homology"/>
<dbReference type="GO" id="GO:0000052">
    <property type="term" value="P:citrulline metabolic process"/>
    <property type="evidence" value="ECO:0007669"/>
    <property type="project" value="TreeGrafter"/>
</dbReference>
<feature type="transmembrane region" description="Helical" evidence="6">
    <location>
        <begin position="98"/>
        <end position="121"/>
    </location>
</feature>
<feature type="region of interest" description="Disordered" evidence="5">
    <location>
        <begin position="1"/>
        <end position="33"/>
    </location>
</feature>
<keyword evidence="6" id="KW-0812">Transmembrane</keyword>
<keyword evidence="6" id="KW-1133">Transmembrane helix</keyword>
<dbReference type="Proteomes" id="UP000181956">
    <property type="component" value="Chromosome I"/>
</dbReference>
<feature type="binding site" evidence="4">
    <location>
        <begin position="244"/>
        <end position="245"/>
    </location>
    <ligand>
        <name>substrate</name>
    </ligand>
</feature>
<feature type="transmembrane region" description="Helical" evidence="6">
    <location>
        <begin position="37"/>
        <end position="59"/>
    </location>
</feature>
<feature type="compositionally biased region" description="Low complexity" evidence="5">
    <location>
        <begin position="1"/>
        <end position="11"/>
    </location>
</feature>
<feature type="binding site" evidence="4">
    <location>
        <position position="311"/>
    </location>
    <ligand>
        <name>substrate</name>
    </ligand>
</feature>
<feature type="transmembrane region" description="Helical" evidence="6">
    <location>
        <begin position="133"/>
        <end position="159"/>
    </location>
</feature>
<evidence type="ECO:0000256" key="2">
    <source>
        <dbReference type="ARBA" id="ARBA00022801"/>
    </source>
</evidence>
<evidence type="ECO:0000256" key="1">
    <source>
        <dbReference type="ARBA" id="ARBA00008532"/>
    </source>
</evidence>
<evidence type="ECO:0000256" key="5">
    <source>
        <dbReference type="SAM" id="MobiDB-lite"/>
    </source>
</evidence>
<keyword evidence="8" id="KW-1185">Reference proteome</keyword>
<dbReference type="OrthoDB" id="3196313at2"/>
<dbReference type="PANTHER" id="PTHR12737">
    <property type="entry name" value="DIMETHYLARGININE DIMETHYLAMINOHYDROLASE"/>
    <property type="match status" value="1"/>
</dbReference>
<dbReference type="NCBIfam" id="NF045660">
    <property type="entry name" value="DiMthArgaseDdahStm"/>
    <property type="match status" value="1"/>
</dbReference>
<sequence length="432" mass="45034">MTSSDAAAADTPAPPAASPHLAPRPTPRSERPRSTSAAVLSALTVVLGAYLVTVLGYFISSGQQSQALSQFGGFFALPALIAFVLLAVFNLLGATRAWLPALAGGLGAGIIGALLGSAVLLSASTGNILASDVAVYLFGSLVGFNLLFVLSVAITSALLGPRVYGSIIGYRTVGRRSGERHVALVRIPASNLADGELTHIDRIPVNIELADQQWDNYCAALDAEGWETIEVPAAPEMADSVFIEDTVVMFGELAVITNPGAESRNAETVGTEQAVRELGGLAIERISAPGTLDGGDVLKVGKTVYVGRSLRTNAEGIRQLRALLAPHGYTVVAVPLTKALHLKTSVTALPDGTVIGWAPFVDHPELFDRFLAMPEEAGAAVVVLSPDTVLMSASAPRSAALIADLGYRVVTVDISEFEKLEGCVTCLSVRVR</sequence>
<evidence type="ECO:0000256" key="4">
    <source>
        <dbReference type="PIRSR" id="PIRSR633199-2"/>
    </source>
</evidence>
<comment type="similarity">
    <text evidence="1">Belongs to the DDAH family.</text>
</comment>
<organism evidence="7 8">
    <name type="scientific">Microterricola viridarii</name>
    <dbReference type="NCBI Taxonomy" id="412690"/>
    <lineage>
        <taxon>Bacteria</taxon>
        <taxon>Bacillati</taxon>
        <taxon>Actinomycetota</taxon>
        <taxon>Actinomycetes</taxon>
        <taxon>Micrococcales</taxon>
        <taxon>Microbacteriaceae</taxon>
        <taxon>Microterricola</taxon>
    </lineage>
</organism>
<evidence type="ECO:0000313" key="7">
    <source>
        <dbReference type="EMBL" id="SDS22317.1"/>
    </source>
</evidence>